<dbReference type="EMBL" id="CP003119">
    <property type="protein sequence ID" value="AFA72189.1"/>
    <property type="molecule type" value="Genomic_DNA"/>
</dbReference>
<dbReference type="KEGG" id="gpo:GPOL_c11270"/>
<evidence type="ECO:0000313" key="3">
    <source>
        <dbReference type="Proteomes" id="UP000009154"/>
    </source>
</evidence>
<dbReference type="HOGENOM" id="CLU_2716753_0_0_11"/>
<reference evidence="2 3" key="1">
    <citation type="journal article" date="2012" name="Appl. Environ. Microbiol.">
        <title>Involvement of two latex-clearing proteins during rubber degradation and insights into the subsequent degradation pathway revealed by the genome sequence of Gordonia polyisoprenivorans strain VH2.</title>
        <authorList>
            <person name="Hiessl S."/>
            <person name="Schuldes J."/>
            <person name="Thurmer A."/>
            <person name="Halbsguth T."/>
            <person name="Broker D."/>
            <person name="Angelov A."/>
            <person name="Liebl W."/>
            <person name="Daniel R."/>
            <person name="Steinbuchel A."/>
        </authorList>
    </citation>
    <scope>NUCLEOTIDE SEQUENCE [LARGE SCALE GENOMIC DNA]</scope>
    <source>
        <strain evidence="3">DSM 44266 / VH2</strain>
    </source>
</reference>
<dbReference type="Proteomes" id="UP000009154">
    <property type="component" value="Chromosome"/>
</dbReference>
<name>H6N1H8_GORPV</name>
<evidence type="ECO:0000259" key="1">
    <source>
        <dbReference type="Pfam" id="PF13338"/>
    </source>
</evidence>
<dbReference type="Pfam" id="PF13338">
    <property type="entry name" value="AbiEi_4"/>
    <property type="match status" value="1"/>
</dbReference>
<gene>
    <name evidence="2" type="ordered locus">GPOL_c11270</name>
</gene>
<dbReference type="eggNOG" id="COG5340">
    <property type="taxonomic scope" value="Bacteria"/>
</dbReference>
<organism evidence="2 3">
    <name type="scientific">Gordonia polyisoprenivorans (strain DSM 44266 / VH2)</name>
    <dbReference type="NCBI Taxonomy" id="1112204"/>
    <lineage>
        <taxon>Bacteria</taxon>
        <taxon>Bacillati</taxon>
        <taxon>Actinomycetota</taxon>
        <taxon>Actinomycetes</taxon>
        <taxon>Mycobacteriales</taxon>
        <taxon>Gordoniaceae</taxon>
        <taxon>Gordonia</taxon>
    </lineage>
</organism>
<dbReference type="STRING" id="1112204.GPOL_c11270"/>
<keyword evidence="3" id="KW-1185">Reference proteome</keyword>
<feature type="domain" description="AbiEi antitoxin N-terminal" evidence="1">
    <location>
        <begin position="2"/>
        <end position="41"/>
    </location>
</feature>
<dbReference type="AlphaFoldDB" id="H6N1H8"/>
<accession>H6N1H8</accession>
<proteinExistence type="predicted"/>
<sequence>MRHDGVLTAADFRAFGLSRAAVHRMVAAGELIGVTRGVHRLAAHPLTARTRLRTTVLCVGMQPILSGVCAAW</sequence>
<protein>
    <recommendedName>
        <fullName evidence="1">AbiEi antitoxin N-terminal domain-containing protein</fullName>
    </recommendedName>
</protein>
<evidence type="ECO:0000313" key="2">
    <source>
        <dbReference type="EMBL" id="AFA72189.1"/>
    </source>
</evidence>
<dbReference type="InterPro" id="IPR025159">
    <property type="entry name" value="AbiEi_N"/>
</dbReference>